<dbReference type="InterPro" id="IPR029191">
    <property type="entry name" value="Uds1"/>
</dbReference>
<dbReference type="EMBL" id="CENE01000005">
    <property type="protein sequence ID" value="CEQ40112.1"/>
    <property type="molecule type" value="Genomic_DNA"/>
</dbReference>
<protein>
    <submittedName>
        <fullName evidence="4">SPOSA6832_01689-mRNA-1:cds</fullName>
    </submittedName>
</protein>
<evidence type="ECO:0000313" key="5">
    <source>
        <dbReference type="Proteomes" id="UP000243876"/>
    </source>
</evidence>
<feature type="region of interest" description="Disordered" evidence="2">
    <location>
        <begin position="1"/>
        <end position="113"/>
    </location>
</feature>
<dbReference type="PANTHER" id="PTHR43941">
    <property type="entry name" value="STRUCTURAL MAINTENANCE OF CHROMOSOMES PROTEIN 2"/>
    <property type="match status" value="1"/>
</dbReference>
<feature type="compositionally biased region" description="Basic and acidic residues" evidence="2">
    <location>
        <begin position="504"/>
        <end position="521"/>
    </location>
</feature>
<dbReference type="OrthoDB" id="5569911at2759"/>
<reference evidence="5" key="1">
    <citation type="submission" date="2015-02" db="EMBL/GenBank/DDBJ databases">
        <authorList>
            <person name="Gon?alves P."/>
        </authorList>
    </citation>
    <scope>NUCLEOTIDE SEQUENCE [LARGE SCALE GENOMIC DNA]</scope>
</reference>
<dbReference type="Gene3D" id="1.10.287.1490">
    <property type="match status" value="1"/>
</dbReference>
<feature type="region of interest" description="Disordered" evidence="2">
    <location>
        <begin position="487"/>
        <end position="543"/>
    </location>
</feature>
<feature type="region of interest" description="Disordered" evidence="2">
    <location>
        <begin position="264"/>
        <end position="309"/>
    </location>
</feature>
<feature type="region of interest" description="Disordered" evidence="2">
    <location>
        <begin position="897"/>
        <end position="926"/>
    </location>
</feature>
<evidence type="ECO:0000256" key="2">
    <source>
        <dbReference type="SAM" id="MobiDB-lite"/>
    </source>
</evidence>
<evidence type="ECO:0000313" key="4">
    <source>
        <dbReference type="EMBL" id="CEQ40112.1"/>
    </source>
</evidence>
<feature type="region of interest" description="Disordered" evidence="2">
    <location>
        <begin position="191"/>
        <end position="224"/>
    </location>
</feature>
<dbReference type="AlphaFoldDB" id="A0A0D6EJB6"/>
<name>A0A0D6EJB6_SPOSA</name>
<feature type="compositionally biased region" description="Low complexity" evidence="2">
    <location>
        <begin position="192"/>
        <end position="213"/>
    </location>
</feature>
<evidence type="ECO:0000259" key="3">
    <source>
        <dbReference type="Pfam" id="PF15456"/>
    </source>
</evidence>
<feature type="coiled-coil region" evidence="1">
    <location>
        <begin position="629"/>
        <end position="677"/>
    </location>
</feature>
<keyword evidence="1" id="KW-0175">Coiled coil</keyword>
<feature type="region of interest" description="Disordered" evidence="2">
    <location>
        <begin position="428"/>
        <end position="473"/>
    </location>
</feature>
<feature type="compositionally biased region" description="Basic and acidic residues" evidence="2">
    <location>
        <begin position="428"/>
        <end position="442"/>
    </location>
</feature>
<feature type="domain" description="Up-regulated during septation protein 1" evidence="3">
    <location>
        <begin position="134"/>
        <end position="262"/>
    </location>
</feature>
<proteinExistence type="predicted"/>
<feature type="compositionally biased region" description="Basic and acidic residues" evidence="2">
    <location>
        <begin position="487"/>
        <end position="496"/>
    </location>
</feature>
<feature type="compositionally biased region" description="Acidic residues" evidence="2">
    <location>
        <begin position="917"/>
        <end position="926"/>
    </location>
</feature>
<accession>A0A0D6EJB6</accession>
<feature type="compositionally biased region" description="Gly residues" evidence="2">
    <location>
        <begin position="14"/>
        <end position="23"/>
    </location>
</feature>
<gene>
    <name evidence="4" type="primary">SPOSA6832_01689</name>
</gene>
<dbReference type="Proteomes" id="UP000243876">
    <property type="component" value="Unassembled WGS sequence"/>
</dbReference>
<evidence type="ECO:0000256" key="1">
    <source>
        <dbReference type="SAM" id="Coils"/>
    </source>
</evidence>
<keyword evidence="5" id="KW-1185">Reference proteome</keyword>
<dbReference type="Pfam" id="PF15456">
    <property type="entry name" value="Uds1"/>
    <property type="match status" value="1"/>
</dbReference>
<organism evidence="4 5">
    <name type="scientific">Sporidiobolus salmonicolor</name>
    <name type="common">Yeast-like fungus</name>
    <name type="synonym">Sporobolomyces salmonicolor</name>
    <dbReference type="NCBI Taxonomy" id="5005"/>
    <lineage>
        <taxon>Eukaryota</taxon>
        <taxon>Fungi</taxon>
        <taxon>Dikarya</taxon>
        <taxon>Basidiomycota</taxon>
        <taxon>Pucciniomycotina</taxon>
        <taxon>Microbotryomycetes</taxon>
        <taxon>Sporidiobolales</taxon>
        <taxon>Sporidiobolaceae</taxon>
        <taxon>Sporobolomyces</taxon>
    </lineage>
</organism>
<feature type="compositionally biased region" description="Low complexity" evidence="2">
    <location>
        <begin position="39"/>
        <end position="51"/>
    </location>
</feature>
<sequence>MQAVEGAPEHKKGWFGGLGGGLARNGSTGTLGGDKQPRSASAASCSPANSSLLGNAPRGSPADDFDAERLPFGGARSPPPGPTSPARAGHYRNASRSSAGGLGSAYGGSSGRPFSPEGVLAEAAAVPKDAMMLELLSGQAVIEAKDYDVLEWEEVQNIKKHALLATRIASLTRSLALETRLRDSAAKLVRLSAPASSESSRPSGSLPASPSRPRQTREQAEAQLTMAESKLEAVQAELYKVGWKEAELRTKLLRHTAGVLALSARRKEEDEQGVAPTPLSPTLGSHDPRARDTPSPTGSGSQKSAGRGAADVRFDGAHFFAGNKEAIIPLPRSAASPYASPQPAQGAFGAFQHDQYAAQVSDLEAQVVDLQRQLEAARSRAAQELEAARSRAAQELEAARKEGTSARDQAASFERDVASLRVGRERAEADVVAARRDADTARQEASVARGLSAEAQRDVQQAKQEAQEANRKLRDMRLELAETEHKLEEAEGRATELEQQVETAKQEREKSEQEWAGRLEEAQVSSKSLPNPVEETEGEREAKRKVTVLEDDRRKVAQAIGDVLRRHRTRPTLGGILRETPSFDDTTDRDDLPSYLASTLDSHFDRISSHVSALNDDLASLRDDQASARSDLEMDLQQSNDRHAELQTELDLVQLEKDSLEASLDSARAQSREYEAQLAALPALEQNLSAASAAEAKTREDLVASQSRITSLETQLADLTAQQTKSTKVLQDLWKAIPPLDTRSQATASSDDLTVLKNAFGARKPLGNFIADITSGGKFSMESLAERIRLLLSEDQKLVQKLVAFEGEKGNVEKSRKFAEETSASLLAYEKKVSSGWGLSSRDAGLKLSHAEQVKELEERIEVSSKQEVTMLERLNDLTESLEQTRGEKRKLETQVSQLQQQLQQQQPAPVAADHGEVEELQDQIADLEEELKDAKAREQKVRAQLLEELSTVQAEVSSLKTQLRQAQRKAGK</sequence>
<feature type="compositionally biased region" description="Polar residues" evidence="2">
    <location>
        <begin position="294"/>
        <end position="304"/>
    </location>
</feature>
<feature type="compositionally biased region" description="Low complexity" evidence="2">
    <location>
        <begin position="898"/>
        <end position="907"/>
    </location>
</feature>
<feature type="compositionally biased region" description="Gly residues" evidence="2">
    <location>
        <begin position="100"/>
        <end position="110"/>
    </location>
</feature>